<name>E9T0P6_RHOHA</name>
<evidence type="ECO:0000256" key="1">
    <source>
        <dbReference type="SAM" id="Phobius"/>
    </source>
</evidence>
<organism evidence="2 3">
    <name type="scientific">Prescottella equi ATCC 33707</name>
    <dbReference type="NCBI Taxonomy" id="525370"/>
    <lineage>
        <taxon>Bacteria</taxon>
        <taxon>Bacillati</taxon>
        <taxon>Actinomycetota</taxon>
        <taxon>Actinomycetes</taxon>
        <taxon>Mycobacteriales</taxon>
        <taxon>Nocardiaceae</taxon>
        <taxon>Prescottella</taxon>
    </lineage>
</organism>
<reference evidence="2" key="1">
    <citation type="submission" date="2011-01" db="EMBL/GenBank/DDBJ databases">
        <authorList>
            <person name="Muzny D."/>
            <person name="Qin X."/>
            <person name="Buhay C."/>
            <person name="Dugan-Rocha S."/>
            <person name="Ding Y."/>
            <person name="Chen G."/>
            <person name="Hawes A."/>
            <person name="Holder M."/>
            <person name="Jhangiani S."/>
            <person name="Johnson A."/>
            <person name="Khan Z."/>
            <person name="Li Z."/>
            <person name="Liu W."/>
            <person name="Liu X."/>
            <person name="Perez L."/>
            <person name="Shen H."/>
            <person name="Wang Q."/>
            <person name="Watt J."/>
            <person name="Xi L."/>
            <person name="Xin Y."/>
            <person name="Zhou J."/>
            <person name="Deng J."/>
            <person name="Jiang H."/>
            <person name="Liu Y."/>
            <person name="Qu J."/>
            <person name="Song X.-Z."/>
            <person name="Zhang L."/>
            <person name="Villasana D."/>
            <person name="Johnson A."/>
            <person name="Liu J."/>
            <person name="Liyanage D."/>
            <person name="Lorensuhewa L."/>
            <person name="Robinson T."/>
            <person name="Song A."/>
            <person name="Song B.-B."/>
            <person name="Dinh H."/>
            <person name="Thornton R."/>
            <person name="Coyle M."/>
            <person name="Francisco L."/>
            <person name="Jackson L."/>
            <person name="Javaid M."/>
            <person name="Korchina V."/>
            <person name="Kovar C."/>
            <person name="Mata R."/>
            <person name="Mathew T."/>
            <person name="Ngo R."/>
            <person name="Nguyen L."/>
            <person name="Nguyen N."/>
            <person name="Okwuonu G."/>
            <person name="Ongeri F."/>
            <person name="Pham C."/>
            <person name="Simmons D."/>
            <person name="Wilczek-Boney K."/>
            <person name="Hale W."/>
            <person name="Jakkamsetti A."/>
            <person name="Pham P."/>
            <person name="Ruth R."/>
            <person name="San Lucas F."/>
            <person name="Warren J."/>
            <person name="Zhang J."/>
            <person name="Zhao Z."/>
            <person name="Zhou C."/>
            <person name="Zhu D."/>
            <person name="Lee S."/>
            <person name="Bess C."/>
            <person name="Blankenburg K."/>
            <person name="Forbes L."/>
            <person name="Fu Q."/>
            <person name="Gubbala S."/>
            <person name="Hirani K."/>
            <person name="Jayaseelan J.C."/>
            <person name="Lara F."/>
            <person name="Munidasa M."/>
            <person name="Palculict T."/>
            <person name="Patil S."/>
            <person name="Pu L.-L."/>
            <person name="Saada N."/>
            <person name="Tang L."/>
            <person name="Weissenberger G."/>
            <person name="Zhu Y."/>
            <person name="Hemphill L."/>
            <person name="Shang Y."/>
            <person name="Youmans B."/>
            <person name="Ayvaz T."/>
            <person name="Ross M."/>
            <person name="Santibanez J."/>
            <person name="Aqrawi P."/>
            <person name="Gross S."/>
            <person name="Joshi V."/>
            <person name="Fowler G."/>
            <person name="Nazareth L."/>
            <person name="Reid J."/>
            <person name="Worley K."/>
            <person name="Petrosino J."/>
            <person name="Highlander S."/>
            <person name="Gibbs R."/>
        </authorList>
    </citation>
    <scope>NUCLEOTIDE SEQUENCE [LARGE SCALE GENOMIC DNA]</scope>
    <source>
        <strain evidence="2">ATCC 33707</strain>
    </source>
</reference>
<feature type="transmembrane region" description="Helical" evidence="1">
    <location>
        <begin position="6"/>
        <end position="23"/>
    </location>
</feature>
<dbReference type="Proteomes" id="UP000004245">
    <property type="component" value="Unassembled WGS sequence"/>
</dbReference>
<keyword evidence="1" id="KW-1133">Transmembrane helix</keyword>
<proteinExistence type="predicted"/>
<dbReference type="EMBL" id="ADNW02000010">
    <property type="protein sequence ID" value="EGD23997.1"/>
    <property type="molecule type" value="Genomic_DNA"/>
</dbReference>
<protein>
    <submittedName>
        <fullName evidence="2">Uncharacterized protein</fullName>
    </submittedName>
</protein>
<evidence type="ECO:0000313" key="3">
    <source>
        <dbReference type="Proteomes" id="UP000004245"/>
    </source>
</evidence>
<accession>E9T0P6</accession>
<comment type="caution">
    <text evidence="2">The sequence shown here is derived from an EMBL/GenBank/DDBJ whole genome shotgun (WGS) entry which is preliminary data.</text>
</comment>
<dbReference type="AlphaFoldDB" id="E9T0P6"/>
<evidence type="ECO:0000313" key="2">
    <source>
        <dbReference type="EMBL" id="EGD23997.1"/>
    </source>
</evidence>
<sequence>MTESRMALVVGILTLITNIVMVIQNRKAKPKRRGRHRKR</sequence>
<keyword evidence="1" id="KW-0812">Transmembrane</keyword>
<keyword evidence="1" id="KW-0472">Membrane</keyword>
<gene>
    <name evidence="2" type="ORF">HMPREF0724_12205</name>
</gene>
<dbReference type="HOGENOM" id="CLU_3316047_0_0_11"/>
<keyword evidence="3" id="KW-1185">Reference proteome</keyword>